<feature type="region of interest" description="Disordered" evidence="1">
    <location>
        <begin position="122"/>
        <end position="151"/>
    </location>
</feature>
<organism evidence="2 3">
    <name type="scientific">Triticum urartu</name>
    <name type="common">Red wild einkorn</name>
    <name type="synonym">Crithodium urartu</name>
    <dbReference type="NCBI Taxonomy" id="4572"/>
    <lineage>
        <taxon>Eukaryota</taxon>
        <taxon>Viridiplantae</taxon>
        <taxon>Streptophyta</taxon>
        <taxon>Embryophyta</taxon>
        <taxon>Tracheophyta</taxon>
        <taxon>Spermatophyta</taxon>
        <taxon>Magnoliopsida</taxon>
        <taxon>Liliopsida</taxon>
        <taxon>Poales</taxon>
        <taxon>Poaceae</taxon>
        <taxon>BOP clade</taxon>
        <taxon>Pooideae</taxon>
        <taxon>Triticodae</taxon>
        <taxon>Triticeae</taxon>
        <taxon>Triticinae</taxon>
        <taxon>Triticum</taxon>
    </lineage>
</organism>
<keyword evidence="3" id="KW-1185">Reference proteome</keyword>
<reference evidence="3" key="1">
    <citation type="journal article" date="2013" name="Nature">
        <title>Draft genome of the wheat A-genome progenitor Triticum urartu.</title>
        <authorList>
            <person name="Ling H.Q."/>
            <person name="Zhao S."/>
            <person name="Liu D."/>
            <person name="Wang J."/>
            <person name="Sun H."/>
            <person name="Zhang C."/>
            <person name="Fan H."/>
            <person name="Li D."/>
            <person name="Dong L."/>
            <person name="Tao Y."/>
            <person name="Gao C."/>
            <person name="Wu H."/>
            <person name="Li Y."/>
            <person name="Cui Y."/>
            <person name="Guo X."/>
            <person name="Zheng S."/>
            <person name="Wang B."/>
            <person name="Yu K."/>
            <person name="Liang Q."/>
            <person name="Yang W."/>
            <person name="Lou X."/>
            <person name="Chen J."/>
            <person name="Feng M."/>
            <person name="Jian J."/>
            <person name="Zhang X."/>
            <person name="Luo G."/>
            <person name="Jiang Y."/>
            <person name="Liu J."/>
            <person name="Wang Z."/>
            <person name="Sha Y."/>
            <person name="Zhang B."/>
            <person name="Wu H."/>
            <person name="Tang D."/>
            <person name="Shen Q."/>
            <person name="Xue P."/>
            <person name="Zou S."/>
            <person name="Wang X."/>
            <person name="Liu X."/>
            <person name="Wang F."/>
            <person name="Yang Y."/>
            <person name="An X."/>
            <person name="Dong Z."/>
            <person name="Zhang K."/>
            <person name="Zhang X."/>
            <person name="Luo M.C."/>
            <person name="Dvorak J."/>
            <person name="Tong Y."/>
            <person name="Wang J."/>
            <person name="Yang H."/>
            <person name="Li Z."/>
            <person name="Wang D."/>
            <person name="Zhang A."/>
            <person name="Wang J."/>
        </authorList>
    </citation>
    <scope>NUCLEOTIDE SEQUENCE</scope>
    <source>
        <strain evidence="3">cv. G1812</strain>
    </source>
</reference>
<protein>
    <submittedName>
        <fullName evidence="2">Uncharacterized protein</fullName>
    </submittedName>
</protein>
<evidence type="ECO:0000313" key="2">
    <source>
        <dbReference type="EnsemblPlants" id="TuG1812G0500002270.01.T01.cds332947"/>
    </source>
</evidence>
<dbReference type="EnsemblPlants" id="TuG1812G0500002270.01.T01">
    <property type="protein sequence ID" value="TuG1812G0500002270.01.T01.cds332947"/>
    <property type="gene ID" value="TuG1812G0500002270.01"/>
</dbReference>
<evidence type="ECO:0000313" key="3">
    <source>
        <dbReference type="Proteomes" id="UP000015106"/>
    </source>
</evidence>
<reference evidence="2" key="2">
    <citation type="submission" date="2018-03" db="EMBL/GenBank/DDBJ databases">
        <title>The Triticum urartu genome reveals the dynamic nature of wheat genome evolution.</title>
        <authorList>
            <person name="Ling H."/>
            <person name="Ma B."/>
            <person name="Shi X."/>
            <person name="Liu H."/>
            <person name="Dong L."/>
            <person name="Sun H."/>
            <person name="Cao Y."/>
            <person name="Gao Q."/>
            <person name="Zheng S."/>
            <person name="Li Y."/>
            <person name="Yu Y."/>
            <person name="Du H."/>
            <person name="Qi M."/>
            <person name="Li Y."/>
            <person name="Yu H."/>
            <person name="Cui Y."/>
            <person name="Wang N."/>
            <person name="Chen C."/>
            <person name="Wu H."/>
            <person name="Zhao Y."/>
            <person name="Zhang J."/>
            <person name="Li Y."/>
            <person name="Zhou W."/>
            <person name="Zhang B."/>
            <person name="Hu W."/>
            <person name="Eijk M."/>
            <person name="Tang J."/>
            <person name="Witsenboer H."/>
            <person name="Zhao S."/>
            <person name="Li Z."/>
            <person name="Zhang A."/>
            <person name="Wang D."/>
            <person name="Liang C."/>
        </authorList>
    </citation>
    <scope>NUCLEOTIDE SEQUENCE [LARGE SCALE GENOMIC DNA]</scope>
    <source>
        <strain evidence="2">cv. G1812</strain>
    </source>
</reference>
<evidence type="ECO:0000256" key="1">
    <source>
        <dbReference type="SAM" id="MobiDB-lite"/>
    </source>
</evidence>
<dbReference type="Gramene" id="TuG1812G0500002270.01.T01">
    <property type="protein sequence ID" value="TuG1812G0500002270.01.T01.cds332947"/>
    <property type="gene ID" value="TuG1812G0500002270.01"/>
</dbReference>
<dbReference type="Proteomes" id="UP000015106">
    <property type="component" value="Chromosome 5"/>
</dbReference>
<dbReference type="AlphaFoldDB" id="A0A8R7QCG2"/>
<accession>A0A8R7QCG2</accession>
<proteinExistence type="predicted"/>
<reference evidence="2" key="3">
    <citation type="submission" date="2022-06" db="UniProtKB">
        <authorList>
            <consortium name="EnsemblPlants"/>
        </authorList>
    </citation>
    <scope>IDENTIFICATION</scope>
</reference>
<feature type="compositionally biased region" description="Low complexity" evidence="1">
    <location>
        <begin position="129"/>
        <end position="143"/>
    </location>
</feature>
<name>A0A8R7QCG2_TRIUA</name>
<sequence length="151" mass="16503">TVVHRLEPAAAVPARLLPPLGPRPQHAQLRLPHVPREPIRRRPRLSPARPQLSVVPHPRSRVGQRLVGAAELDEELRGLGPARRRAHVGVVLQRQPPVRALDLLLAHARRVLQRQHLVVVRGPARRAADASARSRGRLDSAAAPPAKDGTA</sequence>